<keyword evidence="6 15" id="KW-0679">Respiratory chain</keyword>
<dbReference type="InterPro" id="IPR050269">
    <property type="entry name" value="ComplexI_Subunit6"/>
</dbReference>
<dbReference type="EMBL" id="AP009224">
    <property type="protein sequence ID" value="BAH10458.1"/>
    <property type="molecule type" value="Genomic_DNA"/>
</dbReference>
<keyword evidence="9 15" id="KW-0249">Electron transport</keyword>
<dbReference type="Pfam" id="PF00499">
    <property type="entry name" value="Oxidored_q3"/>
    <property type="match status" value="1"/>
</dbReference>
<dbReference type="InterPro" id="IPR001457">
    <property type="entry name" value="NADH_UbQ/plastoQ_OxRdtase_su6"/>
</dbReference>
<keyword evidence="5 15" id="KW-0813">Transport</keyword>
<evidence type="ECO:0000256" key="4">
    <source>
        <dbReference type="ARBA" id="ARBA00021095"/>
    </source>
</evidence>
<dbReference type="GeneID" id="7324002"/>
<evidence type="ECO:0000256" key="3">
    <source>
        <dbReference type="ARBA" id="ARBA00012944"/>
    </source>
</evidence>
<keyword evidence="13 15" id="KW-0472">Membrane</keyword>
<dbReference type="InterPro" id="IPR042106">
    <property type="entry name" value="Nuo/plastoQ_OxRdtase_6_NuoJ"/>
</dbReference>
<comment type="catalytic activity">
    <reaction evidence="14 15">
        <text>a ubiquinone + NADH + 5 H(+)(in) = a ubiquinol + NAD(+) + 4 H(+)(out)</text>
        <dbReference type="Rhea" id="RHEA:29091"/>
        <dbReference type="Rhea" id="RHEA-COMP:9565"/>
        <dbReference type="Rhea" id="RHEA-COMP:9566"/>
        <dbReference type="ChEBI" id="CHEBI:15378"/>
        <dbReference type="ChEBI" id="CHEBI:16389"/>
        <dbReference type="ChEBI" id="CHEBI:17976"/>
        <dbReference type="ChEBI" id="CHEBI:57540"/>
        <dbReference type="ChEBI" id="CHEBI:57945"/>
        <dbReference type="EC" id="7.1.1.2"/>
    </reaction>
</comment>
<feature type="signal peptide" evidence="16">
    <location>
        <begin position="1"/>
        <end position="15"/>
    </location>
</feature>
<sequence length="173" mass="17864">MTYIMSLFLVGLVLGLLAVASNPSPYFAAFGLVAAAGLGCGVLLGHGGPFLSLVLFLIYLGGMLVVFAYSAALAAEPFPESWGSEPVVLSAAWYVLVVGGVSVLAHMGWYEFSWVSGDESGGLATVRGDVGGVALMFSVGGGMLITSAWVLLLTLFVVLELTRGLSRGTLRAV</sequence>
<evidence type="ECO:0000256" key="14">
    <source>
        <dbReference type="ARBA" id="ARBA00049551"/>
    </source>
</evidence>
<organism evidence="17">
    <name type="scientific">Pervagor janthinosoma</name>
    <name type="common">Blackbar filefish</name>
    <name type="synonym">Monacanthus janthinosoma</name>
    <dbReference type="NCBI Taxonomy" id="392925"/>
    <lineage>
        <taxon>Eukaryota</taxon>
        <taxon>Metazoa</taxon>
        <taxon>Chordata</taxon>
        <taxon>Craniata</taxon>
        <taxon>Vertebrata</taxon>
        <taxon>Euteleostomi</taxon>
        <taxon>Actinopterygii</taxon>
        <taxon>Neopterygii</taxon>
        <taxon>Teleostei</taxon>
        <taxon>Neoteleostei</taxon>
        <taxon>Acanthomorphata</taxon>
        <taxon>Eupercaria</taxon>
        <taxon>Tetraodontiformes</taxon>
        <taxon>Monacanthidae</taxon>
        <taxon>Pervagor</taxon>
    </lineage>
</organism>
<evidence type="ECO:0000256" key="16">
    <source>
        <dbReference type="SAM" id="SignalP"/>
    </source>
</evidence>
<accession>B7ZHT7</accession>
<feature type="chain" id="PRO_5012203784" description="NADH-ubiquinone oxidoreductase chain 6" evidence="16">
    <location>
        <begin position="16"/>
        <end position="173"/>
    </location>
</feature>
<evidence type="ECO:0000256" key="13">
    <source>
        <dbReference type="ARBA" id="ARBA00023136"/>
    </source>
</evidence>
<name>B7ZHT7_PERJA</name>
<dbReference type="RefSeq" id="YP_002519610.1">
    <property type="nucleotide sequence ID" value="NC_011932.1"/>
</dbReference>
<keyword evidence="16" id="KW-0732">Signal</keyword>
<dbReference type="EC" id="7.1.1.2" evidence="3 15"/>
<dbReference type="GO" id="GO:0031966">
    <property type="term" value="C:mitochondrial membrane"/>
    <property type="evidence" value="ECO:0007669"/>
    <property type="project" value="UniProtKB-SubCell"/>
</dbReference>
<dbReference type="AlphaFoldDB" id="B7ZHT7"/>
<evidence type="ECO:0000256" key="7">
    <source>
        <dbReference type="ARBA" id="ARBA00022692"/>
    </source>
</evidence>
<comment type="subcellular location">
    <subcellularLocation>
        <location evidence="1 15">Mitochondrion membrane</location>
        <topology evidence="1 15">Multi-pass membrane protein</topology>
    </subcellularLocation>
</comment>
<geneLocation type="mitochondrion" evidence="17"/>
<dbReference type="CTD" id="4541"/>
<comment type="similarity">
    <text evidence="2 15">Belongs to the complex I subunit 6 family.</text>
</comment>
<gene>
    <name evidence="17" type="primary">ND6</name>
</gene>
<keyword evidence="7 15" id="KW-0812">Transmembrane</keyword>
<dbReference type="GO" id="GO:0008137">
    <property type="term" value="F:NADH dehydrogenase (ubiquinone) activity"/>
    <property type="evidence" value="ECO:0007669"/>
    <property type="project" value="UniProtKB-UniRule"/>
</dbReference>
<evidence type="ECO:0000256" key="9">
    <source>
        <dbReference type="ARBA" id="ARBA00022982"/>
    </source>
</evidence>
<protein>
    <recommendedName>
        <fullName evidence="4 15">NADH-ubiquinone oxidoreductase chain 6</fullName>
        <ecNumber evidence="3 15">7.1.1.2</ecNumber>
    </recommendedName>
</protein>
<evidence type="ECO:0000256" key="6">
    <source>
        <dbReference type="ARBA" id="ARBA00022660"/>
    </source>
</evidence>
<dbReference type="PANTHER" id="PTHR11435:SF1">
    <property type="entry name" value="NADH-UBIQUINONE OXIDOREDUCTASE CHAIN 6"/>
    <property type="match status" value="1"/>
</dbReference>
<keyword evidence="11 15" id="KW-0520">NAD</keyword>
<keyword evidence="10 15" id="KW-1133">Transmembrane helix</keyword>
<comment type="function">
    <text evidence="15">Core subunit of the mitochondrial membrane respiratory chain NADH dehydrogenase (Complex I) which catalyzes electron transfer from NADH through the respiratory chain, using ubiquinone as an electron acceptor. Essential for the catalytic activity and assembly of complex I.</text>
</comment>
<dbReference type="PANTHER" id="PTHR11435">
    <property type="entry name" value="NADH UBIQUINONE OXIDOREDUCTASE SUBUNIT ND6"/>
    <property type="match status" value="1"/>
</dbReference>
<evidence type="ECO:0000256" key="10">
    <source>
        <dbReference type="ARBA" id="ARBA00022989"/>
    </source>
</evidence>
<keyword evidence="12 15" id="KW-0496">Mitochondrion</keyword>
<evidence type="ECO:0000256" key="1">
    <source>
        <dbReference type="ARBA" id="ARBA00004225"/>
    </source>
</evidence>
<evidence type="ECO:0000256" key="8">
    <source>
        <dbReference type="ARBA" id="ARBA00022967"/>
    </source>
</evidence>
<keyword evidence="15" id="KW-0830">Ubiquinone</keyword>
<proteinExistence type="inferred from homology"/>
<evidence type="ECO:0000256" key="15">
    <source>
        <dbReference type="RuleBase" id="RU004430"/>
    </source>
</evidence>
<feature type="transmembrane region" description="Helical" evidence="15">
    <location>
        <begin position="87"/>
        <end position="110"/>
    </location>
</feature>
<reference evidence="17" key="1">
    <citation type="journal article" date="2009" name="Mol. Phylogenet. Evol.">
        <title>Unique patterns of pelvic fin evolution: a case study of balistoid fishes (Pisces: Tetraodontiformes) based on whole mitochondrial genome sequences.</title>
        <authorList>
            <person name="Yamanoue Y."/>
            <person name="Miya M."/>
            <person name="Matsuura K."/>
            <person name="Sakai H."/>
            <person name="Katoh M."/>
            <person name="Nishida M."/>
        </authorList>
    </citation>
    <scope>NUCLEOTIDE SEQUENCE</scope>
    <source>
        <tissue evidence="17">Muscle</tissue>
    </source>
</reference>
<evidence type="ECO:0000256" key="11">
    <source>
        <dbReference type="ARBA" id="ARBA00023027"/>
    </source>
</evidence>
<evidence type="ECO:0000313" key="17">
    <source>
        <dbReference type="EMBL" id="BAH10458.1"/>
    </source>
</evidence>
<evidence type="ECO:0000256" key="12">
    <source>
        <dbReference type="ARBA" id="ARBA00023128"/>
    </source>
</evidence>
<evidence type="ECO:0000256" key="5">
    <source>
        <dbReference type="ARBA" id="ARBA00022448"/>
    </source>
</evidence>
<evidence type="ECO:0000256" key="2">
    <source>
        <dbReference type="ARBA" id="ARBA00005698"/>
    </source>
</evidence>
<dbReference type="Gene3D" id="1.20.120.1200">
    <property type="entry name" value="NADH-ubiquinone/plastoquinone oxidoreductase chain 6, subunit NuoJ"/>
    <property type="match status" value="1"/>
</dbReference>
<keyword evidence="8 15" id="KW-1278">Translocase</keyword>
<feature type="transmembrane region" description="Helical" evidence="15">
    <location>
        <begin position="130"/>
        <end position="159"/>
    </location>
</feature>
<feature type="transmembrane region" description="Helical" evidence="15">
    <location>
        <begin position="51"/>
        <end position="75"/>
    </location>
</feature>